<comment type="subcellular location">
    <subcellularLocation>
        <location evidence="1">Cell membrane</location>
        <topology evidence="1">Multi-pass membrane protein</topology>
    </subcellularLocation>
</comment>
<feature type="transmembrane region" description="Helical" evidence="7">
    <location>
        <begin position="148"/>
        <end position="170"/>
    </location>
</feature>
<feature type="transmembrane region" description="Helical" evidence="7">
    <location>
        <begin position="89"/>
        <end position="107"/>
    </location>
</feature>
<dbReference type="InterPro" id="IPR020846">
    <property type="entry name" value="MFS_dom"/>
</dbReference>
<feature type="transmembrane region" description="Helical" evidence="7">
    <location>
        <begin position="119"/>
        <end position="136"/>
    </location>
</feature>
<dbReference type="PANTHER" id="PTHR42718">
    <property type="entry name" value="MAJOR FACILITATOR SUPERFAMILY MULTIDRUG TRANSPORTER MFSC"/>
    <property type="match status" value="1"/>
</dbReference>
<dbReference type="GO" id="GO:0022857">
    <property type="term" value="F:transmembrane transporter activity"/>
    <property type="evidence" value="ECO:0007669"/>
    <property type="project" value="InterPro"/>
</dbReference>
<dbReference type="OrthoDB" id="2081604at2"/>
<keyword evidence="5 7" id="KW-1133">Transmembrane helix</keyword>
<dbReference type="Proteomes" id="UP000269019">
    <property type="component" value="Chromosome"/>
</dbReference>
<feature type="transmembrane region" description="Helical" evidence="7">
    <location>
        <begin position="61"/>
        <end position="80"/>
    </location>
</feature>
<evidence type="ECO:0000256" key="4">
    <source>
        <dbReference type="ARBA" id="ARBA00022692"/>
    </source>
</evidence>
<feature type="transmembrane region" description="Helical" evidence="7">
    <location>
        <begin position="231"/>
        <end position="248"/>
    </location>
</feature>
<evidence type="ECO:0000256" key="1">
    <source>
        <dbReference type="ARBA" id="ARBA00004651"/>
    </source>
</evidence>
<evidence type="ECO:0000256" key="7">
    <source>
        <dbReference type="SAM" id="Phobius"/>
    </source>
</evidence>
<evidence type="ECO:0000313" key="10">
    <source>
        <dbReference type="Proteomes" id="UP000269019"/>
    </source>
</evidence>
<name>A0A3G6J950_9CORY</name>
<dbReference type="InterPro" id="IPR011701">
    <property type="entry name" value="MFS"/>
</dbReference>
<sequence length="473" mass="50277">MSTTRRTATPSRAAADMLNPKAAVPVLLVSFVFCLVVDNGFKFMSKPIADDLGLTAATVSLQATLAGIVIGIGAVVYAALADAISIKKLLYVGIGFIVAGSLLGFLFRDNWPLVLTGRIVQTCGLAAAETLYVIYVTKYLSKKDQKTYLGFSTSAFQAALLIGALTSGFIATYVSWTAMFLVPLLLVVTVPFIHKTIPETAVSKTSLDVIGLFLIAAVATCVILYTQAWNPVWLVPIVVGIALFVLHIRRNPKALVRPEFFTNGRYVWALILVLIVYSVQLAYIFLFPFAVSTLHGLELDQASLLIAPGYAAAAIVGALSGKIGNYLTSRQTIMVALGLIIASLILGALFVETSKTMLIISIVFFAVSFALLYAPLVSTAIGNIPAEKSGIAIGFYNLTINLAIPVGIAYTAKLMDMKVAFFQGLSLATTAEGGHFATVLWIIALVAIAGTSAYVVADQKMKAGEKRTAVAGR</sequence>
<dbReference type="GO" id="GO:0005886">
    <property type="term" value="C:plasma membrane"/>
    <property type="evidence" value="ECO:0007669"/>
    <property type="project" value="UniProtKB-SubCell"/>
</dbReference>
<feature type="transmembrane region" description="Helical" evidence="7">
    <location>
        <begin position="205"/>
        <end position="225"/>
    </location>
</feature>
<dbReference type="InterPro" id="IPR036259">
    <property type="entry name" value="MFS_trans_sf"/>
</dbReference>
<feature type="transmembrane region" description="Helical" evidence="7">
    <location>
        <begin position="357"/>
        <end position="381"/>
    </location>
</feature>
<evidence type="ECO:0000256" key="3">
    <source>
        <dbReference type="ARBA" id="ARBA00022475"/>
    </source>
</evidence>
<feature type="transmembrane region" description="Helical" evidence="7">
    <location>
        <begin position="333"/>
        <end position="351"/>
    </location>
</feature>
<accession>A0A3G6J950</accession>
<dbReference type="SUPFAM" id="SSF103473">
    <property type="entry name" value="MFS general substrate transporter"/>
    <property type="match status" value="1"/>
</dbReference>
<dbReference type="PRINTS" id="PR01036">
    <property type="entry name" value="TCRTETB"/>
</dbReference>
<dbReference type="EMBL" id="CP033896">
    <property type="protein sequence ID" value="AZA14429.1"/>
    <property type="molecule type" value="Genomic_DNA"/>
</dbReference>
<keyword evidence="3" id="KW-1003">Cell membrane</keyword>
<keyword evidence="4 7" id="KW-0812">Transmembrane</keyword>
<protein>
    <submittedName>
        <fullName evidence="9">Quinolone resistance protein NorB</fullName>
    </submittedName>
</protein>
<feature type="transmembrane region" description="Helical" evidence="7">
    <location>
        <begin position="176"/>
        <end position="193"/>
    </location>
</feature>
<keyword evidence="6 7" id="KW-0472">Membrane</keyword>
<evidence type="ECO:0000259" key="8">
    <source>
        <dbReference type="PROSITE" id="PS50850"/>
    </source>
</evidence>
<dbReference type="Gene3D" id="1.20.1250.20">
    <property type="entry name" value="MFS general substrate transporter like domains"/>
    <property type="match status" value="2"/>
</dbReference>
<keyword evidence="10" id="KW-1185">Reference proteome</keyword>
<evidence type="ECO:0000256" key="5">
    <source>
        <dbReference type="ARBA" id="ARBA00022989"/>
    </source>
</evidence>
<reference evidence="9 10" key="1">
    <citation type="submission" date="2018-11" db="EMBL/GenBank/DDBJ databases">
        <authorList>
            <person name="Kleinhagauer T."/>
            <person name="Glaeser S.P."/>
            <person name="Spergser J."/>
            <person name="Ruckert C."/>
            <person name="Kaempfer P."/>
            <person name="Busse H.-J."/>
        </authorList>
    </citation>
    <scope>NUCLEOTIDE SEQUENCE [LARGE SCALE GENOMIC DNA]</scope>
    <source>
        <strain evidence="9 10">200CH</strain>
    </source>
</reference>
<feature type="transmembrane region" description="Helical" evidence="7">
    <location>
        <begin position="393"/>
        <end position="415"/>
    </location>
</feature>
<dbReference type="PROSITE" id="PS50850">
    <property type="entry name" value="MFS"/>
    <property type="match status" value="1"/>
</dbReference>
<keyword evidence="2" id="KW-0813">Transport</keyword>
<feature type="transmembrane region" description="Helical" evidence="7">
    <location>
        <begin position="435"/>
        <end position="457"/>
    </location>
</feature>
<feature type="transmembrane region" description="Helical" evidence="7">
    <location>
        <begin position="302"/>
        <end position="321"/>
    </location>
</feature>
<feature type="transmembrane region" description="Helical" evidence="7">
    <location>
        <begin position="268"/>
        <end position="290"/>
    </location>
</feature>
<dbReference type="KEGG" id="ccho:CCHOA_10230"/>
<gene>
    <name evidence="9" type="primary">norB</name>
    <name evidence="9" type="ORF">CCHOA_10230</name>
</gene>
<feature type="domain" description="Major facilitator superfamily (MFS) profile" evidence="8">
    <location>
        <begin position="18"/>
        <end position="462"/>
    </location>
</feature>
<dbReference type="PANTHER" id="PTHR42718:SF46">
    <property type="entry name" value="BLR6921 PROTEIN"/>
    <property type="match status" value="1"/>
</dbReference>
<feature type="transmembrane region" description="Helical" evidence="7">
    <location>
        <begin position="21"/>
        <end position="41"/>
    </location>
</feature>
<organism evidence="9 10">
    <name type="scientific">Corynebacterium choanae</name>
    <dbReference type="NCBI Taxonomy" id="1862358"/>
    <lineage>
        <taxon>Bacteria</taxon>
        <taxon>Bacillati</taxon>
        <taxon>Actinomycetota</taxon>
        <taxon>Actinomycetes</taxon>
        <taxon>Mycobacteriales</taxon>
        <taxon>Corynebacteriaceae</taxon>
        <taxon>Corynebacterium</taxon>
    </lineage>
</organism>
<proteinExistence type="predicted"/>
<evidence type="ECO:0000256" key="2">
    <source>
        <dbReference type="ARBA" id="ARBA00022448"/>
    </source>
</evidence>
<dbReference type="Pfam" id="PF07690">
    <property type="entry name" value="MFS_1"/>
    <property type="match status" value="1"/>
</dbReference>
<evidence type="ECO:0000313" key="9">
    <source>
        <dbReference type="EMBL" id="AZA14429.1"/>
    </source>
</evidence>
<dbReference type="AlphaFoldDB" id="A0A3G6J950"/>
<evidence type="ECO:0000256" key="6">
    <source>
        <dbReference type="ARBA" id="ARBA00023136"/>
    </source>
</evidence>